<comment type="caution">
    <text evidence="2">The sequence shown here is derived from an EMBL/GenBank/DDBJ whole genome shotgun (WGS) entry which is preliminary data.</text>
</comment>
<dbReference type="OrthoDB" id="7356072at2"/>
<dbReference type="Pfam" id="PF06127">
    <property type="entry name" value="Mpo1-like"/>
    <property type="match status" value="1"/>
</dbReference>
<sequence length="102" mass="12019">MSEQRFGSFREFYPYYLQEHSNTTCRRLHFIGTTLVLILLAAVLASGHYVWLWLLPVAGYGFAWVGHYGYEKNRPATFKHPFYSLMGDFAMYRDIWLGRISI</sequence>
<evidence type="ECO:0000313" key="2">
    <source>
        <dbReference type="EMBL" id="PQA42775.1"/>
    </source>
</evidence>
<dbReference type="AlphaFoldDB" id="A0A2P6ASN7"/>
<keyword evidence="1" id="KW-0472">Membrane</keyword>
<keyword evidence="1" id="KW-0812">Transmembrane</keyword>
<dbReference type="PANTHER" id="PTHR34205:SF2">
    <property type="entry name" value="DUF962 DOMAIN-CONTAINING PROTEIN"/>
    <property type="match status" value="1"/>
</dbReference>
<accession>A0A2P6ASN7</accession>
<gene>
    <name evidence="2" type="ORF">C5O18_05675</name>
</gene>
<keyword evidence="1" id="KW-1133">Transmembrane helix</keyword>
<protein>
    <submittedName>
        <fullName evidence="2">DUF962 domain-containing protein</fullName>
    </submittedName>
</protein>
<evidence type="ECO:0000313" key="3">
    <source>
        <dbReference type="Proteomes" id="UP000243900"/>
    </source>
</evidence>
<proteinExistence type="predicted"/>
<dbReference type="Proteomes" id="UP000243900">
    <property type="component" value="Unassembled WGS sequence"/>
</dbReference>
<reference evidence="3" key="1">
    <citation type="submission" date="2018-02" db="EMBL/GenBank/DDBJ databases">
        <title>Genome sequencing of Solimonas sp. HR-BB.</title>
        <authorList>
            <person name="Lee Y."/>
            <person name="Jeon C.O."/>
        </authorList>
    </citation>
    <scope>NUCLEOTIDE SEQUENCE [LARGE SCALE GENOMIC DNA]</scope>
    <source>
        <strain evidence="3">HR-E</strain>
    </source>
</reference>
<dbReference type="EMBL" id="PTQZ01000110">
    <property type="protein sequence ID" value="PQA42775.1"/>
    <property type="molecule type" value="Genomic_DNA"/>
</dbReference>
<dbReference type="InterPro" id="IPR009305">
    <property type="entry name" value="Mpo1-like"/>
</dbReference>
<feature type="transmembrane region" description="Helical" evidence="1">
    <location>
        <begin position="28"/>
        <end position="45"/>
    </location>
</feature>
<name>A0A2P6ASN7_9GAMM</name>
<organism evidence="2 3">
    <name type="scientific">Amnimonas aquatica</name>
    <dbReference type="NCBI Taxonomy" id="2094561"/>
    <lineage>
        <taxon>Bacteria</taxon>
        <taxon>Pseudomonadati</taxon>
        <taxon>Pseudomonadota</taxon>
        <taxon>Gammaproteobacteria</taxon>
        <taxon>Moraxellales</taxon>
        <taxon>Moraxellaceae</taxon>
        <taxon>Amnimonas</taxon>
    </lineage>
</organism>
<feature type="transmembrane region" description="Helical" evidence="1">
    <location>
        <begin position="51"/>
        <end position="70"/>
    </location>
</feature>
<evidence type="ECO:0000256" key="1">
    <source>
        <dbReference type="SAM" id="Phobius"/>
    </source>
</evidence>
<keyword evidence="3" id="KW-1185">Reference proteome</keyword>
<dbReference type="RefSeq" id="WP_105192248.1">
    <property type="nucleotide sequence ID" value="NZ_PTQZ01000110.1"/>
</dbReference>
<dbReference type="PANTHER" id="PTHR34205">
    <property type="entry name" value="TRANSMEMBRANE PROTEIN"/>
    <property type="match status" value="1"/>
</dbReference>